<dbReference type="OrthoDB" id="191139at2759"/>
<keyword evidence="2" id="KW-0521">NADP</keyword>
<dbReference type="PANTHER" id="PTHR24320:SF154">
    <property type="entry name" value="OXIDOREDUCTASE, SHORT-CHAIN DEHYDROGENASE_REDUCTASE FAMILY (AFU_ORTHOLOGUE AFUA_2G04560)"/>
    <property type="match status" value="1"/>
</dbReference>
<name>A0A1L9WG52_ASPA1</name>
<keyword evidence="3" id="KW-0560">Oxidoreductase</keyword>
<keyword evidence="5" id="KW-1185">Reference proteome</keyword>
<evidence type="ECO:0000256" key="1">
    <source>
        <dbReference type="ARBA" id="ARBA00006484"/>
    </source>
</evidence>
<organism evidence="4 5">
    <name type="scientific">Aspergillus aculeatus (strain ATCC 16872 / CBS 172.66 / WB 5094)</name>
    <dbReference type="NCBI Taxonomy" id="690307"/>
    <lineage>
        <taxon>Eukaryota</taxon>
        <taxon>Fungi</taxon>
        <taxon>Dikarya</taxon>
        <taxon>Ascomycota</taxon>
        <taxon>Pezizomycotina</taxon>
        <taxon>Eurotiomycetes</taxon>
        <taxon>Eurotiomycetidae</taxon>
        <taxon>Eurotiales</taxon>
        <taxon>Aspergillaceae</taxon>
        <taxon>Aspergillus</taxon>
        <taxon>Aspergillus subgen. Circumdati</taxon>
    </lineage>
</organism>
<dbReference type="AlphaFoldDB" id="A0A1L9WG52"/>
<dbReference type="OMA" id="RFEQWIV"/>
<dbReference type="GeneID" id="30975907"/>
<dbReference type="Pfam" id="PF00106">
    <property type="entry name" value="adh_short"/>
    <property type="match status" value="1"/>
</dbReference>
<dbReference type="Proteomes" id="UP000184546">
    <property type="component" value="Unassembled WGS sequence"/>
</dbReference>
<dbReference type="InterPro" id="IPR036291">
    <property type="entry name" value="NAD(P)-bd_dom_sf"/>
</dbReference>
<accession>A0A1L9WG52</accession>
<evidence type="ECO:0000313" key="4">
    <source>
        <dbReference type="EMBL" id="OJJ95150.1"/>
    </source>
</evidence>
<comment type="similarity">
    <text evidence="1">Belongs to the short-chain dehydrogenases/reductases (SDR) family.</text>
</comment>
<dbReference type="VEuPathDB" id="FungiDB:ASPACDRAFT_48254"/>
<dbReference type="RefSeq" id="XP_020051490.1">
    <property type="nucleotide sequence ID" value="XM_020202093.1"/>
</dbReference>
<gene>
    <name evidence="4" type="ORF">ASPACDRAFT_48254</name>
</gene>
<dbReference type="PANTHER" id="PTHR24320">
    <property type="entry name" value="RETINOL DEHYDROGENASE"/>
    <property type="match status" value="1"/>
</dbReference>
<reference evidence="5" key="1">
    <citation type="journal article" date="2017" name="Genome Biol.">
        <title>Comparative genomics reveals high biological diversity and specific adaptations in the industrially and medically important fungal genus Aspergillus.</title>
        <authorList>
            <person name="de Vries R.P."/>
            <person name="Riley R."/>
            <person name="Wiebenga A."/>
            <person name="Aguilar-Osorio G."/>
            <person name="Amillis S."/>
            <person name="Uchima C.A."/>
            <person name="Anderluh G."/>
            <person name="Asadollahi M."/>
            <person name="Askin M."/>
            <person name="Barry K."/>
            <person name="Battaglia E."/>
            <person name="Bayram O."/>
            <person name="Benocci T."/>
            <person name="Braus-Stromeyer S.A."/>
            <person name="Caldana C."/>
            <person name="Canovas D."/>
            <person name="Cerqueira G.C."/>
            <person name="Chen F."/>
            <person name="Chen W."/>
            <person name="Choi C."/>
            <person name="Clum A."/>
            <person name="Dos Santos R.A."/>
            <person name="Damasio A.R."/>
            <person name="Diallinas G."/>
            <person name="Emri T."/>
            <person name="Fekete E."/>
            <person name="Flipphi M."/>
            <person name="Freyberg S."/>
            <person name="Gallo A."/>
            <person name="Gournas C."/>
            <person name="Habgood R."/>
            <person name="Hainaut M."/>
            <person name="Harispe M.L."/>
            <person name="Henrissat B."/>
            <person name="Hilden K.S."/>
            <person name="Hope R."/>
            <person name="Hossain A."/>
            <person name="Karabika E."/>
            <person name="Karaffa L."/>
            <person name="Karanyi Z."/>
            <person name="Krasevec N."/>
            <person name="Kuo A."/>
            <person name="Kusch H."/>
            <person name="LaButti K."/>
            <person name="Lagendijk E.L."/>
            <person name="Lapidus A."/>
            <person name="Levasseur A."/>
            <person name="Lindquist E."/>
            <person name="Lipzen A."/>
            <person name="Logrieco A.F."/>
            <person name="MacCabe A."/>
            <person name="Maekelae M.R."/>
            <person name="Malavazi I."/>
            <person name="Melin P."/>
            <person name="Meyer V."/>
            <person name="Mielnichuk N."/>
            <person name="Miskei M."/>
            <person name="Molnar A.P."/>
            <person name="Mule G."/>
            <person name="Ngan C.Y."/>
            <person name="Orejas M."/>
            <person name="Orosz E."/>
            <person name="Ouedraogo J.P."/>
            <person name="Overkamp K.M."/>
            <person name="Park H.-S."/>
            <person name="Perrone G."/>
            <person name="Piumi F."/>
            <person name="Punt P.J."/>
            <person name="Ram A.F."/>
            <person name="Ramon A."/>
            <person name="Rauscher S."/>
            <person name="Record E."/>
            <person name="Riano-Pachon D.M."/>
            <person name="Robert V."/>
            <person name="Roehrig J."/>
            <person name="Ruller R."/>
            <person name="Salamov A."/>
            <person name="Salih N.S."/>
            <person name="Samson R.A."/>
            <person name="Sandor E."/>
            <person name="Sanguinetti M."/>
            <person name="Schuetze T."/>
            <person name="Sepcic K."/>
            <person name="Shelest E."/>
            <person name="Sherlock G."/>
            <person name="Sophianopoulou V."/>
            <person name="Squina F.M."/>
            <person name="Sun H."/>
            <person name="Susca A."/>
            <person name="Todd R.B."/>
            <person name="Tsang A."/>
            <person name="Unkles S.E."/>
            <person name="van de Wiele N."/>
            <person name="van Rossen-Uffink D."/>
            <person name="Oliveira J.V."/>
            <person name="Vesth T.C."/>
            <person name="Visser J."/>
            <person name="Yu J.-H."/>
            <person name="Zhou M."/>
            <person name="Andersen M.R."/>
            <person name="Archer D.B."/>
            <person name="Baker S.E."/>
            <person name="Benoit I."/>
            <person name="Brakhage A.A."/>
            <person name="Braus G.H."/>
            <person name="Fischer R."/>
            <person name="Frisvad J.C."/>
            <person name="Goldman G.H."/>
            <person name="Houbraken J."/>
            <person name="Oakley B."/>
            <person name="Pocsi I."/>
            <person name="Scazzocchio C."/>
            <person name="Seiboth B."/>
            <person name="vanKuyk P.A."/>
            <person name="Wortman J."/>
            <person name="Dyer P.S."/>
            <person name="Grigoriev I.V."/>
        </authorList>
    </citation>
    <scope>NUCLEOTIDE SEQUENCE [LARGE SCALE GENOMIC DNA]</scope>
    <source>
        <strain evidence="5">ATCC 16872 / CBS 172.66 / WB 5094</strain>
    </source>
</reference>
<dbReference type="SUPFAM" id="SSF51735">
    <property type="entry name" value="NAD(P)-binding Rossmann-fold domains"/>
    <property type="match status" value="1"/>
</dbReference>
<dbReference type="STRING" id="690307.A0A1L9WG52"/>
<dbReference type="GO" id="GO:0016491">
    <property type="term" value="F:oxidoreductase activity"/>
    <property type="evidence" value="ECO:0007669"/>
    <property type="project" value="UniProtKB-KW"/>
</dbReference>
<dbReference type="Gene3D" id="3.40.50.720">
    <property type="entry name" value="NAD(P)-binding Rossmann-like Domain"/>
    <property type="match status" value="2"/>
</dbReference>
<evidence type="ECO:0000256" key="2">
    <source>
        <dbReference type="ARBA" id="ARBA00022857"/>
    </source>
</evidence>
<evidence type="ECO:0000256" key="3">
    <source>
        <dbReference type="ARBA" id="ARBA00023002"/>
    </source>
</evidence>
<protein>
    <recommendedName>
        <fullName evidence="6">Ketoreductase (KR) domain-containing protein</fullName>
    </recommendedName>
</protein>
<sequence length="227" mass="24443">MPSAAFNPDTDIPSLSGKVILITGGTAGLGTETARQLAKHGPAHIYISGRSASSADTVISQIQSNTNPTNTTETTPFTFLSRVTVDGYEIQFGTNHLGHALLIQKLPPQLQATAAEGHDVRVIAFDSLRTTQEYPIFAGWIRYGQSKLANLLYARELAHRYPELSSISLTHGVVNTGLVGSLGCWNRAFAWVTNLGQVKRFQAKSFAAKLGCDPVTVLECLLAYSLP</sequence>
<proteinExistence type="inferred from homology"/>
<dbReference type="InterPro" id="IPR002347">
    <property type="entry name" value="SDR_fam"/>
</dbReference>
<evidence type="ECO:0000313" key="5">
    <source>
        <dbReference type="Proteomes" id="UP000184546"/>
    </source>
</evidence>
<dbReference type="EMBL" id="KV878991">
    <property type="protein sequence ID" value="OJJ95150.1"/>
    <property type="molecule type" value="Genomic_DNA"/>
</dbReference>
<evidence type="ECO:0008006" key="6">
    <source>
        <dbReference type="Google" id="ProtNLM"/>
    </source>
</evidence>